<gene>
    <name evidence="2" type="ORF">QWZ12_18705</name>
</gene>
<reference evidence="3" key="1">
    <citation type="journal article" date="2019" name="Int. J. Syst. Evol. Microbiol.">
        <title>The Global Catalogue of Microorganisms (GCM) 10K type strain sequencing project: providing services to taxonomists for standard genome sequencing and annotation.</title>
        <authorList>
            <consortium name="The Broad Institute Genomics Platform"/>
            <consortium name="The Broad Institute Genome Sequencing Center for Infectious Disease"/>
            <person name="Wu L."/>
            <person name="Ma J."/>
        </authorList>
    </citation>
    <scope>NUCLEOTIDE SEQUENCE [LARGE SCALE GENOMIC DNA]</scope>
    <source>
        <strain evidence="3">CECT 7069</strain>
    </source>
</reference>
<organism evidence="2 3">
    <name type="scientific">Methylobacterium adhaesivum</name>
    <dbReference type="NCBI Taxonomy" id="333297"/>
    <lineage>
        <taxon>Bacteria</taxon>
        <taxon>Pseudomonadati</taxon>
        <taxon>Pseudomonadota</taxon>
        <taxon>Alphaproteobacteria</taxon>
        <taxon>Hyphomicrobiales</taxon>
        <taxon>Methylobacteriaceae</taxon>
        <taxon>Methylobacterium</taxon>
    </lineage>
</organism>
<evidence type="ECO:0000313" key="2">
    <source>
        <dbReference type="EMBL" id="MDN3592628.1"/>
    </source>
</evidence>
<keyword evidence="3" id="KW-1185">Reference proteome</keyword>
<keyword evidence="1" id="KW-0812">Transmembrane</keyword>
<dbReference type="RefSeq" id="WP_238223465.1">
    <property type="nucleotide sequence ID" value="NZ_BPQD01000006.1"/>
</dbReference>
<proteinExistence type="predicted"/>
<accession>A0ABT8BN13</accession>
<evidence type="ECO:0000313" key="3">
    <source>
        <dbReference type="Proteomes" id="UP001224644"/>
    </source>
</evidence>
<sequence length="185" mass="21878">MLQNLTKLVLDNLEITKIVISIATPIIGAALTILIAYVLIFTDKTKFLNSELIKQRIAIYKELAPAINEIYCFINFVGHWQTLTPDRIIERKRACDREMHIYRALFDKKMFDKYQIFIKSCFKEFNGYGEPAKIKINVREAKLNWRSKWNNDWDKYLYDIENNDATLEKHYTSFMKCFSAQLGMK</sequence>
<evidence type="ECO:0000256" key="1">
    <source>
        <dbReference type="SAM" id="Phobius"/>
    </source>
</evidence>
<dbReference type="EMBL" id="JAUFPX010000017">
    <property type="protein sequence ID" value="MDN3592628.1"/>
    <property type="molecule type" value="Genomic_DNA"/>
</dbReference>
<keyword evidence="1" id="KW-1133">Transmembrane helix</keyword>
<comment type="caution">
    <text evidence="2">The sequence shown here is derived from an EMBL/GenBank/DDBJ whole genome shotgun (WGS) entry which is preliminary data.</text>
</comment>
<keyword evidence="1" id="KW-0472">Membrane</keyword>
<evidence type="ECO:0008006" key="4">
    <source>
        <dbReference type="Google" id="ProtNLM"/>
    </source>
</evidence>
<protein>
    <recommendedName>
        <fullName evidence="4">DUF4760 domain-containing protein</fullName>
    </recommendedName>
</protein>
<name>A0ABT8BN13_9HYPH</name>
<feature type="transmembrane region" description="Helical" evidence="1">
    <location>
        <begin position="18"/>
        <end position="40"/>
    </location>
</feature>
<dbReference type="Proteomes" id="UP001224644">
    <property type="component" value="Unassembled WGS sequence"/>
</dbReference>